<dbReference type="EMBL" id="OZ035844">
    <property type="protein sequence ID" value="CAL1598724.1"/>
    <property type="molecule type" value="Genomic_DNA"/>
</dbReference>
<feature type="region of interest" description="Disordered" evidence="1">
    <location>
        <begin position="147"/>
        <end position="216"/>
    </location>
</feature>
<feature type="compositionally biased region" description="Low complexity" evidence="1">
    <location>
        <begin position="189"/>
        <end position="212"/>
    </location>
</feature>
<feature type="region of interest" description="Disordered" evidence="1">
    <location>
        <begin position="528"/>
        <end position="547"/>
    </location>
</feature>
<sequence length="583" mass="66788">MEKLDEVTVSILKAASIDERMLLTLNRDDLRDLFPGPEHFIRRKHVWSIIHPEEDHPVPQKPETTSPRVATASPRTADAYKSPLKTLQLPSPPEYVVYTDTSKDQMERYPSKTEITAMAKRIVEYYPMLQDQDTSVKHESINAKLQKRLQNIKTPTKKQGPTPDRGRPKRRLTDLSPSDKEADDEDADCSSSSGASTLLLSPASNSDDASTSSDKDSLLIQARHYKTLQEMCKKPKPNQDDVSQLLDLEFEARRAFIDSDSMKEENRASLILDAYPCFKELHHALGELRRILEPENKKFISQIKLRWEEFCSRVEFYGVSKKAMKPPMTMDKTEAHLALMKALPTLFPSPAHPPKKMGTPCQAFLHVLKPTEDPDSVLQKRSLPCPVVVFDGSKCVIAVASAIYYAAVCWAPGSTERDRNRLNKLVRRASSTLGCSLDSVEEVRNRRPLDSLGELRDRRPLDSVEEVRDRRTLDSVEEVRDRRPLDSVEEVRDRRPLDSVEEVRDRRPLDSVGELRDRRPLDSVEEVRDRRPLDSVEEVRDRRPLDSVEEVRDRRPLDSVEEFCLMQLSGVSIQHEPSERRRE</sequence>
<accession>A0AAV2L9T8</accession>
<evidence type="ECO:0000313" key="3">
    <source>
        <dbReference type="Proteomes" id="UP001497482"/>
    </source>
</evidence>
<proteinExistence type="predicted"/>
<protein>
    <submittedName>
        <fullName evidence="2">Uncharacterized protein</fullName>
    </submittedName>
</protein>
<reference evidence="2 3" key="1">
    <citation type="submission" date="2024-04" db="EMBL/GenBank/DDBJ databases">
        <authorList>
            <person name="Waldvogel A.-M."/>
            <person name="Schoenle A."/>
        </authorList>
    </citation>
    <scope>NUCLEOTIDE SEQUENCE [LARGE SCALE GENOMIC DNA]</scope>
</reference>
<dbReference type="AlphaFoldDB" id="A0AAV2L9T8"/>
<gene>
    <name evidence="2" type="ORF">KC01_LOCUS27087</name>
</gene>
<keyword evidence="3" id="KW-1185">Reference proteome</keyword>
<feature type="compositionally biased region" description="Polar residues" evidence="1">
    <location>
        <begin position="148"/>
        <end position="159"/>
    </location>
</feature>
<evidence type="ECO:0000256" key="1">
    <source>
        <dbReference type="SAM" id="MobiDB-lite"/>
    </source>
</evidence>
<dbReference type="Proteomes" id="UP001497482">
    <property type="component" value="Chromosome 22"/>
</dbReference>
<name>A0AAV2L9T8_KNICA</name>
<feature type="compositionally biased region" description="Basic and acidic residues" evidence="1">
    <location>
        <begin position="171"/>
        <end position="180"/>
    </location>
</feature>
<organism evidence="2 3">
    <name type="scientific">Knipowitschia caucasica</name>
    <name type="common">Caucasian dwarf goby</name>
    <name type="synonym">Pomatoschistus caucasicus</name>
    <dbReference type="NCBI Taxonomy" id="637954"/>
    <lineage>
        <taxon>Eukaryota</taxon>
        <taxon>Metazoa</taxon>
        <taxon>Chordata</taxon>
        <taxon>Craniata</taxon>
        <taxon>Vertebrata</taxon>
        <taxon>Euteleostomi</taxon>
        <taxon>Actinopterygii</taxon>
        <taxon>Neopterygii</taxon>
        <taxon>Teleostei</taxon>
        <taxon>Neoteleostei</taxon>
        <taxon>Acanthomorphata</taxon>
        <taxon>Gobiaria</taxon>
        <taxon>Gobiiformes</taxon>
        <taxon>Gobioidei</taxon>
        <taxon>Gobiidae</taxon>
        <taxon>Gobiinae</taxon>
        <taxon>Knipowitschia</taxon>
    </lineage>
</organism>
<evidence type="ECO:0000313" key="2">
    <source>
        <dbReference type="EMBL" id="CAL1598724.1"/>
    </source>
</evidence>
<feature type="region of interest" description="Disordered" evidence="1">
    <location>
        <begin position="54"/>
        <end position="75"/>
    </location>
</feature>